<dbReference type="PANTHER" id="PTHR17985">
    <property type="entry name" value="SER/THR-RICH PROTEIN T10 IN DGCR REGION"/>
    <property type="match status" value="1"/>
</dbReference>
<organism evidence="1 2">
    <name type="scientific">Planifilum fulgidum</name>
    <dbReference type="NCBI Taxonomy" id="201973"/>
    <lineage>
        <taxon>Bacteria</taxon>
        <taxon>Bacillati</taxon>
        <taxon>Bacillota</taxon>
        <taxon>Bacilli</taxon>
        <taxon>Bacillales</taxon>
        <taxon>Thermoactinomycetaceae</taxon>
        <taxon>Planifilum</taxon>
    </lineage>
</organism>
<evidence type="ECO:0000313" key="2">
    <source>
        <dbReference type="Proteomes" id="UP000198661"/>
    </source>
</evidence>
<dbReference type="InterPro" id="IPR008551">
    <property type="entry name" value="TANGO2"/>
</dbReference>
<reference evidence="1 2" key="1">
    <citation type="submission" date="2016-10" db="EMBL/GenBank/DDBJ databases">
        <authorList>
            <person name="de Groot N.N."/>
        </authorList>
    </citation>
    <scope>NUCLEOTIDE SEQUENCE [LARGE SCALE GENOMIC DNA]</scope>
    <source>
        <strain evidence="1 2">DSM 44945</strain>
    </source>
</reference>
<proteinExistence type="predicted"/>
<accession>A0A1I2NAB5</accession>
<dbReference type="PANTHER" id="PTHR17985:SF8">
    <property type="entry name" value="TRANSPORT AND GOLGI ORGANIZATION PROTEIN 2 HOMOLOG"/>
    <property type="match status" value="1"/>
</dbReference>
<dbReference type="Pfam" id="PF05742">
    <property type="entry name" value="TANGO2"/>
    <property type="match status" value="1"/>
</dbReference>
<sequence>MCLILFAFQAHPDYPLVVAANRDEYLDRPTEPARFWEDHPDVLAGRDRVKGGTWMGITRRGRFAALTNFRDPFASVKNKKSRGLLVRDYLTSEIPPRIYLEKLSKQRTSYPGFNLLVGTPWELWHYSNQNDKISPVEPGIHGLSNALLDTPWPKVVKGRERLTACLRNPDPSLLFELLADEEPAPDEQLPDTGVGLEMERLLSPAFIRMPGYGTRSSSVLIIRAKGDVTFIERTFSREGTREVCHRFSIEAE</sequence>
<dbReference type="EMBL" id="FOOK01000012">
    <property type="protein sequence ID" value="SFG00682.1"/>
    <property type="molecule type" value="Genomic_DNA"/>
</dbReference>
<dbReference type="RefSeq" id="WP_092037849.1">
    <property type="nucleotide sequence ID" value="NZ_FOOK01000012.1"/>
</dbReference>
<name>A0A1I2NAB5_9BACL</name>
<dbReference type="AlphaFoldDB" id="A0A1I2NAB5"/>
<gene>
    <name evidence="1" type="ORF">SAMN04488025_11215</name>
</gene>
<evidence type="ECO:0000313" key="1">
    <source>
        <dbReference type="EMBL" id="SFG00682.1"/>
    </source>
</evidence>
<dbReference type="OrthoDB" id="4380123at2"/>
<protein>
    <submittedName>
        <fullName evidence="1">Uncharacterized conserved protein, contains NRDE domain</fullName>
    </submittedName>
</protein>
<dbReference type="Proteomes" id="UP000198661">
    <property type="component" value="Unassembled WGS sequence"/>
</dbReference>
<keyword evidence="2" id="KW-1185">Reference proteome</keyword>